<keyword evidence="1" id="KW-0805">Transcription regulation</keyword>
<dbReference type="InterPro" id="IPR000524">
    <property type="entry name" value="Tscrpt_reg_HTH_GntR"/>
</dbReference>
<keyword evidence="6" id="KW-1185">Reference proteome</keyword>
<evidence type="ECO:0000256" key="2">
    <source>
        <dbReference type="ARBA" id="ARBA00023125"/>
    </source>
</evidence>
<dbReference type="Gene3D" id="1.10.10.10">
    <property type="entry name" value="Winged helix-like DNA-binding domain superfamily/Winged helix DNA-binding domain"/>
    <property type="match status" value="1"/>
</dbReference>
<dbReference type="PROSITE" id="PS50949">
    <property type="entry name" value="HTH_GNTR"/>
    <property type="match status" value="1"/>
</dbReference>
<evidence type="ECO:0000256" key="3">
    <source>
        <dbReference type="ARBA" id="ARBA00023163"/>
    </source>
</evidence>
<dbReference type="SMART" id="SM00866">
    <property type="entry name" value="UTRA"/>
    <property type="match status" value="1"/>
</dbReference>
<dbReference type="GO" id="GO:0045892">
    <property type="term" value="P:negative regulation of DNA-templated transcription"/>
    <property type="evidence" value="ECO:0007669"/>
    <property type="project" value="TreeGrafter"/>
</dbReference>
<dbReference type="PRINTS" id="PR00035">
    <property type="entry name" value="HTHGNTR"/>
</dbReference>
<dbReference type="Gene3D" id="3.40.1410.10">
    <property type="entry name" value="Chorismate lyase-like"/>
    <property type="match status" value="1"/>
</dbReference>
<dbReference type="SMART" id="SM00345">
    <property type="entry name" value="HTH_GNTR"/>
    <property type="match status" value="1"/>
</dbReference>
<keyword evidence="3" id="KW-0804">Transcription</keyword>
<dbReference type="SUPFAM" id="SSF46785">
    <property type="entry name" value="Winged helix' DNA-binding domain"/>
    <property type="match status" value="1"/>
</dbReference>
<dbReference type="InterPro" id="IPR036390">
    <property type="entry name" value="WH_DNA-bd_sf"/>
</dbReference>
<evidence type="ECO:0000259" key="4">
    <source>
        <dbReference type="PROSITE" id="PS50949"/>
    </source>
</evidence>
<dbReference type="PANTHER" id="PTHR44846">
    <property type="entry name" value="MANNOSYL-D-GLYCERATE TRANSPORT/METABOLISM SYSTEM REPRESSOR MNGR-RELATED"/>
    <property type="match status" value="1"/>
</dbReference>
<dbReference type="KEGG" id="daer:H9K75_02125"/>
<organism evidence="5 6">
    <name type="scientific">Diaphorobacter aerolatus</name>
    <dbReference type="NCBI Taxonomy" id="1288495"/>
    <lineage>
        <taxon>Bacteria</taxon>
        <taxon>Pseudomonadati</taxon>
        <taxon>Pseudomonadota</taxon>
        <taxon>Betaproteobacteria</taxon>
        <taxon>Burkholderiales</taxon>
        <taxon>Comamonadaceae</taxon>
        <taxon>Diaphorobacter</taxon>
    </lineage>
</organism>
<evidence type="ECO:0000313" key="6">
    <source>
        <dbReference type="Proteomes" id="UP000516028"/>
    </source>
</evidence>
<dbReference type="AlphaFoldDB" id="A0A7H0GL27"/>
<feature type="domain" description="HTH gntR-type" evidence="4">
    <location>
        <begin position="3"/>
        <end position="71"/>
    </location>
</feature>
<protein>
    <submittedName>
        <fullName evidence="5">GntR family transcriptional regulator</fullName>
    </submittedName>
</protein>
<gene>
    <name evidence="5" type="ORF">H9K75_02125</name>
</gene>
<name>A0A7H0GL27_9BURK</name>
<proteinExistence type="predicted"/>
<sequence>MAVTLYQRVAEDLLAKIKSRVYAEGAILPSELQLMEQYATSRNTIRAALKQLEDMGLVSRKRNRGTMVMGLPTASAFSQPLTTLDDLVSYASSAKRKVASSEEVVLDIGLARELGCAPGSRWMHIGMERREDRAQVPLAWTDAYVDPHYEGIQKLAETHADQLLCDLLEAHYGRRVVAINQTISATAIEDRVARKLHIAEGEPGLKVIRRYRDSGKALVLVTRSIYAGGRYEVATTLVRNQG</sequence>
<keyword evidence="2" id="KW-0238">DNA-binding</keyword>
<dbReference type="InterPro" id="IPR050679">
    <property type="entry name" value="Bact_HTH_transcr_reg"/>
</dbReference>
<dbReference type="InterPro" id="IPR028978">
    <property type="entry name" value="Chorismate_lyase_/UTRA_dom_sf"/>
</dbReference>
<accession>A0A7H0GL27</accession>
<dbReference type="GO" id="GO:0003700">
    <property type="term" value="F:DNA-binding transcription factor activity"/>
    <property type="evidence" value="ECO:0007669"/>
    <property type="project" value="InterPro"/>
</dbReference>
<evidence type="ECO:0000313" key="5">
    <source>
        <dbReference type="EMBL" id="QNP48993.1"/>
    </source>
</evidence>
<reference evidence="5 6" key="1">
    <citation type="submission" date="2020-08" db="EMBL/GenBank/DDBJ databases">
        <title>Genome sequence of Diaphorobacter aerolatus KACC 16536T.</title>
        <authorList>
            <person name="Hyun D.-W."/>
            <person name="Bae J.-W."/>
        </authorList>
    </citation>
    <scope>NUCLEOTIDE SEQUENCE [LARGE SCALE GENOMIC DNA]</scope>
    <source>
        <strain evidence="5 6">KACC 16536</strain>
    </source>
</reference>
<dbReference type="SUPFAM" id="SSF64288">
    <property type="entry name" value="Chorismate lyase-like"/>
    <property type="match status" value="1"/>
</dbReference>
<dbReference type="Pfam" id="PF07702">
    <property type="entry name" value="UTRA"/>
    <property type="match status" value="1"/>
</dbReference>
<dbReference type="Pfam" id="PF00392">
    <property type="entry name" value="GntR"/>
    <property type="match status" value="1"/>
</dbReference>
<dbReference type="RefSeq" id="WP_187724585.1">
    <property type="nucleotide sequence ID" value="NZ_CP060783.1"/>
</dbReference>
<dbReference type="InterPro" id="IPR036388">
    <property type="entry name" value="WH-like_DNA-bd_sf"/>
</dbReference>
<dbReference type="PANTHER" id="PTHR44846:SF1">
    <property type="entry name" value="MANNOSYL-D-GLYCERATE TRANSPORT_METABOLISM SYSTEM REPRESSOR MNGR-RELATED"/>
    <property type="match status" value="1"/>
</dbReference>
<dbReference type="Proteomes" id="UP000516028">
    <property type="component" value="Chromosome"/>
</dbReference>
<dbReference type="GO" id="GO:0003677">
    <property type="term" value="F:DNA binding"/>
    <property type="evidence" value="ECO:0007669"/>
    <property type="project" value="UniProtKB-KW"/>
</dbReference>
<evidence type="ECO:0000256" key="1">
    <source>
        <dbReference type="ARBA" id="ARBA00023015"/>
    </source>
</evidence>
<dbReference type="EMBL" id="CP060783">
    <property type="protein sequence ID" value="QNP48993.1"/>
    <property type="molecule type" value="Genomic_DNA"/>
</dbReference>
<dbReference type="CDD" id="cd07377">
    <property type="entry name" value="WHTH_GntR"/>
    <property type="match status" value="1"/>
</dbReference>
<dbReference type="InterPro" id="IPR011663">
    <property type="entry name" value="UTRA"/>
</dbReference>